<keyword evidence="3 4" id="KW-0464">Manganese</keyword>
<dbReference type="InterPro" id="IPR023696">
    <property type="entry name" value="Ureohydrolase_dom_sf"/>
</dbReference>
<evidence type="ECO:0000313" key="7">
    <source>
        <dbReference type="EMBL" id="KRX00466.1"/>
    </source>
</evidence>
<feature type="binding site" evidence="4">
    <location>
        <position position="185"/>
    </location>
    <ligand>
        <name>Mn(2+)</name>
        <dbReference type="ChEBI" id="CHEBI:29035"/>
        <label>1</label>
    </ligand>
</feature>
<comment type="similarity">
    <text evidence="5">Belongs to the arginase family.</text>
</comment>
<dbReference type="OrthoDB" id="10266778at2759"/>
<feature type="binding site" evidence="4">
    <location>
        <position position="274"/>
    </location>
    <ligand>
        <name>Mn(2+)</name>
        <dbReference type="ChEBI" id="CHEBI:29035"/>
        <label>1</label>
    </ligand>
</feature>
<comment type="cofactor">
    <cofactor evidence="4">
        <name>Mn(2+)</name>
        <dbReference type="ChEBI" id="CHEBI:29035"/>
    </cofactor>
    <text evidence="4">Binds 2 manganese ions per subunit.</text>
</comment>
<protein>
    <submittedName>
        <fullName evidence="7">Uncharacterized protein</fullName>
    </submittedName>
</protein>
<feature type="binding site" evidence="4">
    <location>
        <position position="276"/>
    </location>
    <ligand>
        <name>Mn(2+)</name>
        <dbReference type="ChEBI" id="CHEBI:29035"/>
        <label>1</label>
    </ligand>
</feature>
<keyword evidence="8" id="KW-1185">Reference proteome</keyword>
<dbReference type="Gene3D" id="3.40.800.10">
    <property type="entry name" value="Ureohydrolase domain"/>
    <property type="match status" value="1"/>
</dbReference>
<dbReference type="PROSITE" id="PS51409">
    <property type="entry name" value="ARGINASE_2"/>
    <property type="match status" value="1"/>
</dbReference>
<dbReference type="OMA" id="HICEGAP"/>
<evidence type="ECO:0000256" key="1">
    <source>
        <dbReference type="ARBA" id="ARBA00022723"/>
    </source>
</evidence>
<dbReference type="PANTHER" id="PTHR11358:SF35">
    <property type="entry name" value="FORMIMIDOYLGLUTAMASE"/>
    <property type="match status" value="1"/>
</dbReference>
<dbReference type="Pfam" id="PF00491">
    <property type="entry name" value="Arginase"/>
    <property type="match status" value="1"/>
</dbReference>
<dbReference type="GO" id="GO:0046872">
    <property type="term" value="F:metal ion binding"/>
    <property type="evidence" value="ECO:0007669"/>
    <property type="project" value="UniProtKB-KW"/>
</dbReference>
<proteinExistence type="inferred from homology"/>
<keyword evidence="2" id="KW-0378">Hydrolase</keyword>
<keyword evidence="6" id="KW-0175">Coiled coil</keyword>
<sequence>MSFLKVLKQETLNQIIGQREGEFKIGQKVQLLTSNQNLNEQLTQLKNEKNIKFALLGIPEDIGPRANCGRGGSDGAYEAVLAKFVNVQSNQYLQGDDILIMGHIDCSDLMEKSKGLNGNDKQQLALLRELCGQIDERVYEVISELQKVGITPVVVGGGHNNSYGMIRGSSQGLGKRINAINCDPHADFRDQEGRHSGNGFSYAKKEGYLQKYFVLGLHESYNNQGILEEFKKDEQNLAFNTFDGLIRNEYNFIEAIKQGIEWVKNEFKVGIEIDLDCIEYMPTSAFTPSGVSSTEIRQYTSLCAQNLDCAYLHLAEGAPKWDANGEGIIGKMGAYIICDFIKARLQRQ</sequence>
<feature type="binding site" evidence="4">
    <location>
        <position position="159"/>
    </location>
    <ligand>
        <name>Mn(2+)</name>
        <dbReference type="ChEBI" id="CHEBI:29035"/>
        <label>1</label>
    </ligand>
</feature>
<evidence type="ECO:0000256" key="6">
    <source>
        <dbReference type="SAM" id="Coils"/>
    </source>
</evidence>
<organism evidence="7 8">
    <name type="scientific">Pseudocohnilembus persalinus</name>
    <name type="common">Ciliate</name>
    <dbReference type="NCBI Taxonomy" id="266149"/>
    <lineage>
        <taxon>Eukaryota</taxon>
        <taxon>Sar</taxon>
        <taxon>Alveolata</taxon>
        <taxon>Ciliophora</taxon>
        <taxon>Intramacronucleata</taxon>
        <taxon>Oligohymenophorea</taxon>
        <taxon>Scuticociliatia</taxon>
        <taxon>Philasterida</taxon>
        <taxon>Pseudocohnilembidae</taxon>
        <taxon>Pseudocohnilembus</taxon>
    </lineage>
</organism>
<dbReference type="InterPro" id="IPR006035">
    <property type="entry name" value="Ureohydrolase"/>
</dbReference>
<dbReference type="CDD" id="cd09988">
    <property type="entry name" value="Formimidoylglutamase"/>
    <property type="match status" value="1"/>
</dbReference>
<dbReference type="PIRSF" id="PIRSF036979">
    <property type="entry name" value="Arginase"/>
    <property type="match status" value="1"/>
</dbReference>
<dbReference type="InParanoid" id="A0A0V0QE50"/>
<dbReference type="AlphaFoldDB" id="A0A0V0QE50"/>
<evidence type="ECO:0000256" key="5">
    <source>
        <dbReference type="PROSITE-ProRule" id="PRU00742"/>
    </source>
</evidence>
<feature type="coiled-coil region" evidence="6">
    <location>
        <begin position="28"/>
        <end position="55"/>
    </location>
</feature>
<evidence type="ECO:0000256" key="4">
    <source>
        <dbReference type="PIRSR" id="PIRSR036979-1"/>
    </source>
</evidence>
<dbReference type="Proteomes" id="UP000054937">
    <property type="component" value="Unassembled WGS sequence"/>
</dbReference>
<feature type="binding site" evidence="4">
    <location>
        <position position="183"/>
    </location>
    <ligand>
        <name>Mn(2+)</name>
        <dbReference type="ChEBI" id="CHEBI:29035"/>
        <label>1</label>
    </ligand>
</feature>
<name>A0A0V0QE50_PSEPJ</name>
<reference evidence="7 8" key="1">
    <citation type="journal article" date="2015" name="Sci. Rep.">
        <title>Genome of the facultative scuticociliatosis pathogen Pseudocohnilembus persalinus provides insight into its virulence through horizontal gene transfer.</title>
        <authorList>
            <person name="Xiong J."/>
            <person name="Wang G."/>
            <person name="Cheng J."/>
            <person name="Tian M."/>
            <person name="Pan X."/>
            <person name="Warren A."/>
            <person name="Jiang C."/>
            <person name="Yuan D."/>
            <person name="Miao W."/>
        </authorList>
    </citation>
    <scope>NUCLEOTIDE SEQUENCE [LARGE SCALE GENOMIC DNA]</scope>
    <source>
        <strain evidence="7">36N120E</strain>
    </source>
</reference>
<comment type="caution">
    <text evidence="7">The sequence shown here is derived from an EMBL/GenBank/DDBJ whole genome shotgun (WGS) entry which is preliminary data.</text>
</comment>
<dbReference type="GO" id="GO:0033389">
    <property type="term" value="P:putrescine biosynthetic process from arginine, via agmatine"/>
    <property type="evidence" value="ECO:0007669"/>
    <property type="project" value="TreeGrafter"/>
</dbReference>
<accession>A0A0V0QE50</accession>
<dbReference type="SUPFAM" id="SSF52768">
    <property type="entry name" value="Arginase/deacetylase"/>
    <property type="match status" value="1"/>
</dbReference>
<dbReference type="EMBL" id="LDAU01000189">
    <property type="protein sequence ID" value="KRX00466.1"/>
    <property type="molecule type" value="Genomic_DNA"/>
</dbReference>
<evidence type="ECO:0000256" key="2">
    <source>
        <dbReference type="ARBA" id="ARBA00022801"/>
    </source>
</evidence>
<feature type="binding site" evidence="4">
    <location>
        <position position="187"/>
    </location>
    <ligand>
        <name>Mn(2+)</name>
        <dbReference type="ChEBI" id="CHEBI:29035"/>
        <label>1</label>
    </ligand>
</feature>
<evidence type="ECO:0000256" key="3">
    <source>
        <dbReference type="ARBA" id="ARBA00023211"/>
    </source>
</evidence>
<dbReference type="GO" id="GO:0008783">
    <property type="term" value="F:agmatinase activity"/>
    <property type="evidence" value="ECO:0007669"/>
    <property type="project" value="TreeGrafter"/>
</dbReference>
<keyword evidence="1 4" id="KW-0479">Metal-binding</keyword>
<evidence type="ECO:0000313" key="8">
    <source>
        <dbReference type="Proteomes" id="UP000054937"/>
    </source>
</evidence>
<gene>
    <name evidence="7" type="ORF">PPERSA_03199</name>
</gene>
<dbReference type="PANTHER" id="PTHR11358">
    <property type="entry name" value="ARGINASE/AGMATINASE"/>
    <property type="match status" value="1"/>
</dbReference>